<sequence>LLSSIISTTAVRENRIHRIRYSLHQVNAVALIRSDEASDHAYISRLTLRS</sequence>
<organism evidence="1 2">
    <name type="scientific">Cirrhinus mrigala</name>
    <name type="common">Mrigala</name>
    <dbReference type="NCBI Taxonomy" id="683832"/>
    <lineage>
        <taxon>Eukaryota</taxon>
        <taxon>Metazoa</taxon>
        <taxon>Chordata</taxon>
        <taxon>Craniata</taxon>
        <taxon>Vertebrata</taxon>
        <taxon>Euteleostomi</taxon>
        <taxon>Actinopterygii</taxon>
        <taxon>Neopterygii</taxon>
        <taxon>Teleostei</taxon>
        <taxon>Ostariophysi</taxon>
        <taxon>Cypriniformes</taxon>
        <taxon>Cyprinidae</taxon>
        <taxon>Labeoninae</taxon>
        <taxon>Labeonini</taxon>
        <taxon>Cirrhinus</taxon>
    </lineage>
</organism>
<protein>
    <submittedName>
        <fullName evidence="1">Uncharacterized protein</fullName>
    </submittedName>
</protein>
<comment type="caution">
    <text evidence="1">The sequence shown here is derived from an EMBL/GenBank/DDBJ whole genome shotgun (WGS) entry which is preliminary data.</text>
</comment>
<keyword evidence="2" id="KW-1185">Reference proteome</keyword>
<reference evidence="1 2" key="1">
    <citation type="submission" date="2024-05" db="EMBL/GenBank/DDBJ databases">
        <title>Genome sequencing and assembly of Indian major carp, Cirrhinus mrigala (Hamilton, 1822).</title>
        <authorList>
            <person name="Mohindra V."/>
            <person name="Chowdhury L.M."/>
            <person name="Lal K."/>
            <person name="Jena J.K."/>
        </authorList>
    </citation>
    <scope>NUCLEOTIDE SEQUENCE [LARGE SCALE GENOMIC DNA]</scope>
    <source>
        <strain evidence="1">CM1030</strain>
        <tissue evidence="1">Blood</tissue>
    </source>
</reference>
<gene>
    <name evidence="1" type="ORF">M9458_031294</name>
</gene>
<proteinExistence type="predicted"/>
<feature type="non-terminal residue" evidence="1">
    <location>
        <position position="1"/>
    </location>
</feature>
<dbReference type="Proteomes" id="UP001529510">
    <property type="component" value="Unassembled WGS sequence"/>
</dbReference>
<evidence type="ECO:0000313" key="1">
    <source>
        <dbReference type="EMBL" id="KAL0175326.1"/>
    </source>
</evidence>
<dbReference type="AlphaFoldDB" id="A0ABD0PPI4"/>
<dbReference type="EMBL" id="JAMKFB020000015">
    <property type="protein sequence ID" value="KAL0175326.1"/>
    <property type="molecule type" value="Genomic_DNA"/>
</dbReference>
<feature type="non-terminal residue" evidence="1">
    <location>
        <position position="50"/>
    </location>
</feature>
<evidence type="ECO:0000313" key="2">
    <source>
        <dbReference type="Proteomes" id="UP001529510"/>
    </source>
</evidence>
<accession>A0ABD0PPI4</accession>
<name>A0ABD0PPI4_CIRMR</name>